<dbReference type="Proteomes" id="UP000249354">
    <property type="component" value="Unassembled WGS sequence"/>
</dbReference>
<protein>
    <submittedName>
        <fullName evidence="2">Uncharacterized protein</fullName>
    </submittedName>
</protein>
<keyword evidence="1" id="KW-1133">Transmembrane helix</keyword>
<evidence type="ECO:0000313" key="2">
    <source>
        <dbReference type="EMBL" id="PZO22713.1"/>
    </source>
</evidence>
<reference evidence="3" key="1">
    <citation type="submission" date="2018-04" db="EMBL/GenBank/DDBJ databases">
        <authorList>
            <person name="Cornet L."/>
        </authorList>
    </citation>
    <scope>NUCLEOTIDE SEQUENCE [LARGE SCALE GENOMIC DNA]</scope>
</reference>
<accession>A0A2W4UPB5</accession>
<organism evidence="2 3">
    <name type="scientific">Leptolyngbya foveolarum</name>
    <dbReference type="NCBI Taxonomy" id="47253"/>
    <lineage>
        <taxon>Bacteria</taxon>
        <taxon>Bacillati</taxon>
        <taxon>Cyanobacteriota</taxon>
        <taxon>Cyanophyceae</taxon>
        <taxon>Leptolyngbyales</taxon>
        <taxon>Leptolyngbyaceae</taxon>
        <taxon>Leptolyngbya group</taxon>
        <taxon>Leptolyngbya</taxon>
    </lineage>
</organism>
<evidence type="ECO:0000313" key="3">
    <source>
        <dbReference type="Proteomes" id="UP000249354"/>
    </source>
</evidence>
<reference evidence="2 3" key="2">
    <citation type="submission" date="2018-06" db="EMBL/GenBank/DDBJ databases">
        <title>Metagenomic assembly of (sub)arctic Cyanobacteria and their associated microbiome from non-axenic cultures.</title>
        <authorList>
            <person name="Baurain D."/>
        </authorList>
    </citation>
    <scope>NUCLEOTIDE SEQUENCE [LARGE SCALE GENOMIC DNA]</scope>
    <source>
        <strain evidence="2">ULC129bin1</strain>
    </source>
</reference>
<proteinExistence type="predicted"/>
<evidence type="ECO:0000256" key="1">
    <source>
        <dbReference type="SAM" id="Phobius"/>
    </source>
</evidence>
<dbReference type="EMBL" id="QBMC01000007">
    <property type="protein sequence ID" value="PZO22713.1"/>
    <property type="molecule type" value="Genomic_DNA"/>
</dbReference>
<sequence>MLSVHTPTLRKMVPFLFLPAGMGLLFEIAIAPSAAQKILALALALFCPELTRMAWVDLQNIELLTIAKTSSETVDTGSPTIAAATAQPKMTEPSAQPQQSQQLNRFRTVVVSTIALEVTGFYLTFASLPVGAVMIVLSQFWFNLLASIQLHPAKPVPIVSLGIQDRQAVLTVNAITAGLLCLWPIQSMRLGLAVALLVLTTLFLAVKYGFHRSE</sequence>
<feature type="transmembrane region" description="Helical" evidence="1">
    <location>
        <begin position="121"/>
        <end position="146"/>
    </location>
</feature>
<name>A0A2W4UPB5_9CYAN</name>
<feature type="transmembrane region" description="Helical" evidence="1">
    <location>
        <begin position="191"/>
        <end position="210"/>
    </location>
</feature>
<dbReference type="AlphaFoldDB" id="A0A2W4UPB5"/>
<keyword evidence="1" id="KW-0472">Membrane</keyword>
<gene>
    <name evidence="2" type="ORF">DCF25_02020</name>
</gene>
<keyword evidence="1" id="KW-0812">Transmembrane</keyword>
<comment type="caution">
    <text evidence="2">The sequence shown here is derived from an EMBL/GenBank/DDBJ whole genome shotgun (WGS) entry which is preliminary data.</text>
</comment>